<accession>A0A2V0NT06</accession>
<name>A0A2V0NT06_9CHLO</name>
<evidence type="ECO:0000256" key="6">
    <source>
        <dbReference type="SAM" id="MobiDB-lite"/>
    </source>
</evidence>
<sequence length="335" mass="34338">MGRADDGPGGAWPQQPPPPGDYYSPPQPSAPGLPLSSAALQPSASFTPGGYAWAAGPGGAPYAAPGYAAPAPRGGPSAPLLVPVPPGGGGGGGFYSSYGAGAPQEEFAMGHDIMYASRAMRHSFLRKVLGLVAAQLCLTAAIAAPILLLPGPRAWLGANRWAVPLAAAAAFGTLLVLVCSEGARRAYPTNLFLLAGFTAAQGVLVGVACASYNTPTVLWAVVMTACVCVLLVGYALQTKYDFTASGGMLFSALVTLLLVTLASSLLRLPALDLIISGCGALVFSCYLVYDIQLLVSGDHAVSVSVDEPIVAALNIYTDIINLFLYILQLLARDED</sequence>
<evidence type="ECO:0000256" key="5">
    <source>
        <dbReference type="RuleBase" id="RU004379"/>
    </source>
</evidence>
<dbReference type="OrthoDB" id="7933078at2759"/>
<feature type="transmembrane region" description="Helical" evidence="5">
    <location>
        <begin position="128"/>
        <end position="149"/>
    </location>
</feature>
<keyword evidence="2 5" id="KW-0812">Transmembrane</keyword>
<feature type="transmembrane region" description="Helical" evidence="5">
    <location>
        <begin position="217"/>
        <end position="236"/>
    </location>
</feature>
<evidence type="ECO:0000256" key="4">
    <source>
        <dbReference type="ARBA" id="ARBA00023136"/>
    </source>
</evidence>
<dbReference type="InterPro" id="IPR006214">
    <property type="entry name" value="Bax_inhibitor_1-related"/>
</dbReference>
<reference evidence="7 8" key="1">
    <citation type="journal article" date="2018" name="Sci. Rep.">
        <title>Raphidocelis subcapitata (=Pseudokirchneriella subcapitata) provides an insight into genome evolution and environmental adaptations in the Sphaeropleales.</title>
        <authorList>
            <person name="Suzuki S."/>
            <person name="Yamaguchi H."/>
            <person name="Nakajima N."/>
            <person name="Kawachi M."/>
        </authorList>
    </citation>
    <scope>NUCLEOTIDE SEQUENCE [LARGE SCALE GENOMIC DNA]</scope>
    <source>
        <strain evidence="7 8">NIES-35</strain>
    </source>
</reference>
<dbReference type="AlphaFoldDB" id="A0A2V0NT06"/>
<dbReference type="Proteomes" id="UP000247498">
    <property type="component" value="Unassembled WGS sequence"/>
</dbReference>
<gene>
    <name evidence="7" type="ORF">Rsub_03445</name>
</gene>
<evidence type="ECO:0000313" key="7">
    <source>
        <dbReference type="EMBL" id="GBF90449.1"/>
    </source>
</evidence>
<dbReference type="PANTHER" id="PTHR23291:SF50">
    <property type="entry name" value="PROTEIN LIFEGUARD 4"/>
    <property type="match status" value="1"/>
</dbReference>
<dbReference type="InParanoid" id="A0A2V0NT06"/>
<evidence type="ECO:0000256" key="3">
    <source>
        <dbReference type="ARBA" id="ARBA00022989"/>
    </source>
</evidence>
<feature type="transmembrane region" description="Helical" evidence="5">
    <location>
        <begin position="309"/>
        <end position="331"/>
    </location>
</feature>
<comment type="caution">
    <text evidence="7">The sequence shown here is derived from an EMBL/GenBank/DDBJ whole genome shotgun (WGS) entry which is preliminary data.</text>
</comment>
<evidence type="ECO:0000256" key="2">
    <source>
        <dbReference type="ARBA" id="ARBA00022692"/>
    </source>
</evidence>
<feature type="compositionally biased region" description="Low complexity" evidence="6">
    <location>
        <begin position="32"/>
        <end position="41"/>
    </location>
</feature>
<feature type="transmembrane region" description="Helical" evidence="5">
    <location>
        <begin position="161"/>
        <end position="179"/>
    </location>
</feature>
<feature type="transmembrane region" description="Helical" evidence="5">
    <location>
        <begin position="191"/>
        <end position="211"/>
    </location>
</feature>
<keyword evidence="3 5" id="KW-1133">Transmembrane helix</keyword>
<dbReference type="EMBL" id="BDRX01000017">
    <property type="protein sequence ID" value="GBF90449.1"/>
    <property type="molecule type" value="Genomic_DNA"/>
</dbReference>
<keyword evidence="8" id="KW-1185">Reference proteome</keyword>
<feature type="compositionally biased region" description="Pro residues" evidence="6">
    <location>
        <begin position="14"/>
        <end position="31"/>
    </location>
</feature>
<keyword evidence="4 5" id="KW-0472">Membrane</keyword>
<feature type="transmembrane region" description="Helical" evidence="5">
    <location>
        <begin position="273"/>
        <end position="289"/>
    </location>
</feature>
<dbReference type="PANTHER" id="PTHR23291">
    <property type="entry name" value="BAX INHIBITOR-RELATED"/>
    <property type="match status" value="1"/>
</dbReference>
<feature type="transmembrane region" description="Helical" evidence="5">
    <location>
        <begin position="248"/>
        <end position="267"/>
    </location>
</feature>
<feature type="region of interest" description="Disordered" evidence="6">
    <location>
        <begin position="1"/>
        <end position="41"/>
    </location>
</feature>
<protein>
    <submittedName>
        <fullName evidence="7">Uncharacterized protein</fullName>
    </submittedName>
</protein>
<evidence type="ECO:0000313" key="8">
    <source>
        <dbReference type="Proteomes" id="UP000247498"/>
    </source>
</evidence>
<comment type="similarity">
    <text evidence="5">Belongs to the BI1 family.</text>
</comment>
<comment type="subcellular location">
    <subcellularLocation>
        <location evidence="1">Membrane</location>
        <topology evidence="1">Multi-pass membrane protein</topology>
    </subcellularLocation>
</comment>
<proteinExistence type="inferred from homology"/>
<organism evidence="7 8">
    <name type="scientific">Raphidocelis subcapitata</name>
    <dbReference type="NCBI Taxonomy" id="307507"/>
    <lineage>
        <taxon>Eukaryota</taxon>
        <taxon>Viridiplantae</taxon>
        <taxon>Chlorophyta</taxon>
        <taxon>core chlorophytes</taxon>
        <taxon>Chlorophyceae</taxon>
        <taxon>CS clade</taxon>
        <taxon>Sphaeropleales</taxon>
        <taxon>Selenastraceae</taxon>
        <taxon>Raphidocelis</taxon>
    </lineage>
</organism>
<evidence type="ECO:0000256" key="1">
    <source>
        <dbReference type="ARBA" id="ARBA00004141"/>
    </source>
</evidence>
<dbReference type="Pfam" id="PF01027">
    <property type="entry name" value="Bax1-I"/>
    <property type="match status" value="1"/>
</dbReference>
<dbReference type="GO" id="GO:0016020">
    <property type="term" value="C:membrane"/>
    <property type="evidence" value="ECO:0007669"/>
    <property type="project" value="UniProtKB-SubCell"/>
</dbReference>
<dbReference type="FunCoup" id="A0A2V0NT06">
    <property type="interactions" value="1988"/>
</dbReference>